<name>A0A645DLS3_9ZZZZ</name>
<proteinExistence type="predicted"/>
<reference evidence="2" key="1">
    <citation type="submission" date="2019-08" db="EMBL/GenBank/DDBJ databases">
        <authorList>
            <person name="Kucharzyk K."/>
            <person name="Murdoch R.W."/>
            <person name="Higgins S."/>
            <person name="Loffler F."/>
        </authorList>
    </citation>
    <scope>NUCLEOTIDE SEQUENCE</scope>
</reference>
<evidence type="ECO:0000313" key="2">
    <source>
        <dbReference type="EMBL" id="MPM90191.1"/>
    </source>
</evidence>
<dbReference type="EMBL" id="VSSQ01037488">
    <property type="protein sequence ID" value="MPM90191.1"/>
    <property type="molecule type" value="Genomic_DNA"/>
</dbReference>
<organism evidence="2">
    <name type="scientific">bioreactor metagenome</name>
    <dbReference type="NCBI Taxonomy" id="1076179"/>
    <lineage>
        <taxon>unclassified sequences</taxon>
        <taxon>metagenomes</taxon>
        <taxon>ecological metagenomes</taxon>
    </lineage>
</organism>
<feature type="region of interest" description="Disordered" evidence="1">
    <location>
        <begin position="114"/>
        <end position="134"/>
    </location>
</feature>
<comment type="caution">
    <text evidence="2">The sequence shown here is derived from an EMBL/GenBank/DDBJ whole genome shotgun (WGS) entry which is preliminary data.</text>
</comment>
<accession>A0A645DLS3</accession>
<sequence length="265" mass="29241">MMAILSAGHQFPRFGEAAGECGDFFFVQFGPVGRCVGFPIRADDSGKEAVPEYRTDVDVEIAADAPGKFDLPRGADFSQFAQQLLPAPGGFRPDAVGGRPEFRDQLFQFRFRGKRQQHPPGAGAVKVAETDPGSVDDEPRIEIIVAEDIPETPAADGELDRLPDLPGALPDGGGDEPHELIVVKFPSGQMEGRRAGPVSLARTGLFEVAEFRQFAQQPDRRGLRQFERFRRLARQDRFGIHGDIFQKSEGFLQYFDHDSQCGLYC</sequence>
<dbReference type="AlphaFoldDB" id="A0A645DLS3"/>
<gene>
    <name evidence="2" type="ORF">SDC9_137308</name>
</gene>
<protein>
    <submittedName>
        <fullName evidence="2">Uncharacterized protein</fullName>
    </submittedName>
</protein>
<evidence type="ECO:0000256" key="1">
    <source>
        <dbReference type="SAM" id="MobiDB-lite"/>
    </source>
</evidence>